<dbReference type="Proteomes" id="UP000642809">
    <property type="component" value="Unassembled WGS sequence"/>
</dbReference>
<proteinExistence type="predicted"/>
<keyword evidence="2" id="KW-1185">Reference proteome</keyword>
<accession>A0A8J3G4U5</accession>
<dbReference type="PROSITE" id="PS51257">
    <property type="entry name" value="PROKAR_LIPOPROTEIN"/>
    <property type="match status" value="1"/>
</dbReference>
<sequence length="353" mass="40141">MNKITLIIIILAFISCSRSTQKVESPENQIVFSEKDLPKPILLKGKKMDFQEFLLPRHIQVTRDYIVVAENANNDIFYVYSKKDKSFVKSMGINGIGPNEILTADFIHQGLGDNDFWAYDSKNQTFNKFIINENKDGLADIQIQQSGMLAAVLDFIPISDSSFIGREIHASTKYQEFTHQGSKLVSYGDWDEHRTDQELTNFVLYSLYQGSLVSSKNKRYIGACGILIDYIEVIDRNTGKSLFLRGPVNEIPAYELINMSGHPYPVMKETIIQYYSMYIGESIIYALYSGLSSEANKDATTSRVFTFNLSGEIVSNFELDYKIISFTIDESENKLYGLTRDAEPNVVIYQLPD</sequence>
<comment type="caution">
    <text evidence="1">The sequence shown here is derived from an EMBL/GenBank/DDBJ whole genome shotgun (WGS) entry which is preliminary data.</text>
</comment>
<dbReference type="RefSeq" id="WP_189579562.1">
    <property type="nucleotide sequence ID" value="NZ_BMYF01000006.1"/>
</dbReference>
<evidence type="ECO:0000313" key="1">
    <source>
        <dbReference type="EMBL" id="GHB32643.1"/>
    </source>
</evidence>
<dbReference type="Pfam" id="PF15869">
    <property type="entry name" value="TolB_like"/>
    <property type="match status" value="1"/>
</dbReference>
<name>A0A8J3G4U5_9BACT</name>
<evidence type="ECO:0008006" key="3">
    <source>
        <dbReference type="Google" id="ProtNLM"/>
    </source>
</evidence>
<reference evidence="1" key="1">
    <citation type="journal article" date="2014" name="Int. J. Syst. Evol. Microbiol.">
        <title>Complete genome sequence of Corynebacterium casei LMG S-19264T (=DSM 44701T), isolated from a smear-ripened cheese.</title>
        <authorList>
            <consortium name="US DOE Joint Genome Institute (JGI-PGF)"/>
            <person name="Walter F."/>
            <person name="Albersmeier A."/>
            <person name="Kalinowski J."/>
            <person name="Ruckert C."/>
        </authorList>
    </citation>
    <scope>NUCLEOTIDE SEQUENCE</scope>
    <source>
        <strain evidence="1">KCTC 23224</strain>
    </source>
</reference>
<evidence type="ECO:0000313" key="2">
    <source>
        <dbReference type="Proteomes" id="UP000642809"/>
    </source>
</evidence>
<gene>
    <name evidence="1" type="ORF">GCM10008106_11850</name>
</gene>
<protein>
    <recommendedName>
        <fullName evidence="3">TolB-like 6-blade propeller-like</fullName>
    </recommendedName>
</protein>
<organism evidence="1 2">
    <name type="scientific">Mongoliitalea lutea</name>
    <dbReference type="NCBI Taxonomy" id="849756"/>
    <lineage>
        <taxon>Bacteria</taxon>
        <taxon>Pseudomonadati</taxon>
        <taxon>Bacteroidota</taxon>
        <taxon>Cytophagia</taxon>
        <taxon>Cytophagales</taxon>
        <taxon>Cyclobacteriaceae</taxon>
        <taxon>Mongoliitalea</taxon>
    </lineage>
</organism>
<dbReference type="EMBL" id="BMYF01000006">
    <property type="protein sequence ID" value="GHB32643.1"/>
    <property type="molecule type" value="Genomic_DNA"/>
</dbReference>
<dbReference type="AlphaFoldDB" id="A0A8J3G4U5"/>
<reference evidence="1" key="2">
    <citation type="submission" date="2020-09" db="EMBL/GenBank/DDBJ databases">
        <authorList>
            <person name="Sun Q."/>
            <person name="Kim S."/>
        </authorList>
    </citation>
    <scope>NUCLEOTIDE SEQUENCE</scope>
    <source>
        <strain evidence="1">KCTC 23224</strain>
    </source>
</reference>